<proteinExistence type="predicted"/>
<name>A0ABY7M2E7_9MOLU</name>
<evidence type="ECO:0000313" key="2">
    <source>
        <dbReference type="EMBL" id="WBL31600.1"/>
    </source>
</evidence>
<organism evidence="2 3">
    <name type="scientific">Candidatus Phytoplasma sacchari</name>
    <dbReference type="NCBI Taxonomy" id="2609813"/>
    <lineage>
        <taxon>Bacteria</taxon>
        <taxon>Bacillati</taxon>
        <taxon>Mycoplasmatota</taxon>
        <taxon>Mollicutes</taxon>
        <taxon>Acholeplasmatales</taxon>
        <taxon>Acholeplasmataceae</taxon>
        <taxon>Candidatus Phytoplasma</taxon>
        <taxon>16SrXI (Rice yellow dwarf group)</taxon>
    </lineage>
</organism>
<protein>
    <submittedName>
        <fullName evidence="2">Uncharacterized protein</fullName>
    </submittedName>
</protein>
<gene>
    <name evidence="2" type="ORF">O7R10_00870</name>
</gene>
<sequence>MKKILNKIQFLMQFRFFISFFAGLFFGFIFSFLFYLFFLIKNFNKDFKISKVQNNDLDKKKMLSLIKETQNKFLKDIEQKNDEYIFFLFNNIKALTLKISSSFYPNSDYPYLELTIEESLALIKYIHKRIELLFEKKIIFMFKKITLRKIFIFRKKMIEKKYIRKFKKTNKLLNIFNNTINIINPFHWMKKIFLNNLYNTLINKIGCSIISISGEEIYKVYSKKIFEYEDEKKIDLFLEELQKKMDQEKE</sequence>
<accession>A0ABY7M2E7</accession>
<dbReference type="EMBL" id="CP115156">
    <property type="protein sequence ID" value="WBL31600.1"/>
    <property type="molecule type" value="Genomic_DNA"/>
</dbReference>
<keyword evidence="1" id="KW-0472">Membrane</keyword>
<reference evidence="2" key="1">
    <citation type="submission" date="2022-12" db="EMBL/GenBank/DDBJ databases">
        <title>Genomic Characterization of Candidatus Phytoplasma sacchari in China.</title>
        <authorList>
            <person name="Zhang R.-Y."/>
        </authorList>
    </citation>
    <scope>NUCLEOTIDE SEQUENCE [LARGE SCALE GENOMIC DNA]</scope>
    <source>
        <strain evidence="2">SCWL1</strain>
    </source>
</reference>
<feature type="transmembrane region" description="Helical" evidence="1">
    <location>
        <begin position="16"/>
        <end position="40"/>
    </location>
</feature>
<keyword evidence="1" id="KW-0812">Transmembrane</keyword>
<dbReference type="Proteomes" id="UP001210120">
    <property type="component" value="Chromosome"/>
</dbReference>
<keyword evidence="3" id="KW-1185">Reference proteome</keyword>
<evidence type="ECO:0000313" key="3">
    <source>
        <dbReference type="Proteomes" id="UP001210120"/>
    </source>
</evidence>
<evidence type="ECO:0000256" key="1">
    <source>
        <dbReference type="SAM" id="Phobius"/>
    </source>
</evidence>
<keyword evidence="1" id="KW-1133">Transmembrane helix</keyword>